<sequence>MKYKSEAPDMCFSGGKGYLPALIPPQPFYSLISSESTRSIRGNGNQYTQQRCKIVQKVKPDLVFQLQHMVNREND</sequence>
<evidence type="ECO:0000313" key="1">
    <source>
        <dbReference type="EMBL" id="GFT71356.1"/>
    </source>
</evidence>
<organism evidence="1 2">
    <name type="scientific">Nephila pilipes</name>
    <name type="common">Giant wood spider</name>
    <name type="synonym">Nephila maculata</name>
    <dbReference type="NCBI Taxonomy" id="299642"/>
    <lineage>
        <taxon>Eukaryota</taxon>
        <taxon>Metazoa</taxon>
        <taxon>Ecdysozoa</taxon>
        <taxon>Arthropoda</taxon>
        <taxon>Chelicerata</taxon>
        <taxon>Arachnida</taxon>
        <taxon>Araneae</taxon>
        <taxon>Araneomorphae</taxon>
        <taxon>Entelegynae</taxon>
        <taxon>Araneoidea</taxon>
        <taxon>Nephilidae</taxon>
        <taxon>Nephila</taxon>
    </lineage>
</organism>
<dbReference type="EMBL" id="BMAW01021079">
    <property type="protein sequence ID" value="GFT71356.1"/>
    <property type="molecule type" value="Genomic_DNA"/>
</dbReference>
<comment type="caution">
    <text evidence="1">The sequence shown here is derived from an EMBL/GenBank/DDBJ whole genome shotgun (WGS) entry which is preliminary data.</text>
</comment>
<protein>
    <submittedName>
        <fullName evidence="1">Uncharacterized protein</fullName>
    </submittedName>
</protein>
<keyword evidence="2" id="KW-1185">Reference proteome</keyword>
<accession>A0A8X6PJZ3</accession>
<name>A0A8X6PJZ3_NEPPI</name>
<dbReference type="AlphaFoldDB" id="A0A8X6PJZ3"/>
<gene>
    <name evidence="1" type="ORF">NPIL_633121</name>
</gene>
<evidence type="ECO:0000313" key="2">
    <source>
        <dbReference type="Proteomes" id="UP000887013"/>
    </source>
</evidence>
<dbReference type="Proteomes" id="UP000887013">
    <property type="component" value="Unassembled WGS sequence"/>
</dbReference>
<proteinExistence type="predicted"/>
<reference evidence="1" key="1">
    <citation type="submission" date="2020-08" db="EMBL/GenBank/DDBJ databases">
        <title>Multicomponent nature underlies the extraordinary mechanical properties of spider dragline silk.</title>
        <authorList>
            <person name="Kono N."/>
            <person name="Nakamura H."/>
            <person name="Mori M."/>
            <person name="Yoshida Y."/>
            <person name="Ohtoshi R."/>
            <person name="Malay A.D."/>
            <person name="Moran D.A.P."/>
            <person name="Tomita M."/>
            <person name="Numata K."/>
            <person name="Arakawa K."/>
        </authorList>
    </citation>
    <scope>NUCLEOTIDE SEQUENCE</scope>
</reference>